<evidence type="ECO:0000259" key="2">
    <source>
        <dbReference type="Pfam" id="PF13296"/>
    </source>
</evidence>
<dbReference type="Pfam" id="PF05954">
    <property type="entry name" value="Phage_GPD"/>
    <property type="match status" value="1"/>
</dbReference>
<evidence type="ECO:0000259" key="1">
    <source>
        <dbReference type="Pfam" id="PF10106"/>
    </source>
</evidence>
<protein>
    <submittedName>
        <fullName evidence="3">Type VI secretion system secreted protein VgrG</fullName>
    </submittedName>
</protein>
<dbReference type="NCBIfam" id="TIGR01646">
    <property type="entry name" value="vgr_GE"/>
    <property type="match status" value="1"/>
</dbReference>
<dbReference type="SUPFAM" id="SSF69279">
    <property type="entry name" value="Phage tail proteins"/>
    <property type="match status" value="2"/>
</dbReference>
<evidence type="ECO:0000313" key="3">
    <source>
        <dbReference type="EMBL" id="SET55423.1"/>
    </source>
</evidence>
<feature type="domain" description="Putative type VI secretion system Rhs element associated Vgr" evidence="2">
    <location>
        <begin position="538"/>
        <end position="636"/>
    </location>
</feature>
<accession>A0A1I0FBJ0</accession>
<dbReference type="OrthoDB" id="6710627at2"/>
<dbReference type="SUPFAM" id="SSF69255">
    <property type="entry name" value="gp5 N-terminal domain-like"/>
    <property type="match status" value="1"/>
</dbReference>
<dbReference type="NCBIfam" id="TIGR03361">
    <property type="entry name" value="VI_Rhs_Vgr"/>
    <property type="match status" value="1"/>
</dbReference>
<sequence length="834" mass="93232">MQSDRILTLSNSSSSKITDFARLSVAQLANIHQLYQLNVQNNRAPLSILQFSAEEALSTPYRYMIEFTSVELDIQPETMLSCAATFNFFAPFDRDKIAFKKLAEPEALDALMNTPLRKVHGVITEFARLSTSKDESRYRVVLQPNLALLDRQRKYAIYQDKTVHQVVEAVLREHNFHGAYFWNQSIHTYPKREFFCQWNETDLQFIQRICSEVGVWYRFEMDPKLNREVIVFGDDSSKLVRGLTLPNVHPSNLNDNNTESVWALSAIHQVVEASVTTKDYNYRDPKNPLLNTETVRTVIDMNERHPAPSAQDITYGDAYHYQDDFLTEGSGFEPDPESGKFFAKLRHERYLNGQTRIRGMSTSQSLKPGDILTVQGGVTAVPKAVTRGVIIVSVQVSNIKRDGSYVMSFEGIPYRERVGFRPDLLPKPVIAGTITATVVHRNEDETYAWLDEHGRYHVKFNFDLNDSWKKGYSSLPVRFAKPYAGDTYGFHFPLLAHTEVQIAFINSDPDQPYIAHVMHNHNKPDHVNWNNNTRNVIRTPANNKLRMEDQRGEEHLKLNTEYGKTQVNLGHLVDKRRKKRGEGFELRTDEWGAIRSAKGLLLTTSLQENAEGDVLDIEIIKKQLTDALALAESLSTIGEKSELSKLEVEKQSAFLENNIIDLAQPIILAGGVNGIAFSTPNHIQQSANGNLIATAGGSSELSVLGKIALMAKKAVTIFAHEMGMKLVAAAGKMQIQAQSDAMEITAVKGISITSTEDEILITANKKITLMCGGSYVTFEEGKIEHGTDGNFHIKSAKVIKDGPGSQNLPMPGFTLCEQLSASSANSGSAAMTLS</sequence>
<dbReference type="STRING" id="1123402.SAMN02583745_02709"/>
<dbReference type="Proteomes" id="UP000242642">
    <property type="component" value="Unassembled WGS sequence"/>
</dbReference>
<dbReference type="Pfam" id="PF10106">
    <property type="entry name" value="DUF2345"/>
    <property type="match status" value="1"/>
</dbReference>
<dbReference type="InterPro" id="IPR028244">
    <property type="entry name" value="T6SS_Rhs_Vgr_dom"/>
</dbReference>
<dbReference type="Gene3D" id="2.30.110.50">
    <property type="match status" value="2"/>
</dbReference>
<feature type="domain" description="DUF2345" evidence="1">
    <location>
        <begin position="659"/>
        <end position="803"/>
    </location>
</feature>
<keyword evidence="4" id="KW-1185">Reference proteome</keyword>
<dbReference type="InterPro" id="IPR006533">
    <property type="entry name" value="T6SS_Vgr_RhsGE"/>
</dbReference>
<dbReference type="InterPro" id="IPR017847">
    <property type="entry name" value="T6SS_RhsGE_Vgr_subset"/>
</dbReference>
<dbReference type="EMBL" id="FOHV01000038">
    <property type="protein sequence ID" value="SET55423.1"/>
    <property type="molecule type" value="Genomic_DNA"/>
</dbReference>
<organism evidence="3 4">
    <name type="scientific">Thorsellia anophelis DSM 18579</name>
    <dbReference type="NCBI Taxonomy" id="1123402"/>
    <lineage>
        <taxon>Bacteria</taxon>
        <taxon>Pseudomonadati</taxon>
        <taxon>Pseudomonadota</taxon>
        <taxon>Gammaproteobacteria</taxon>
        <taxon>Enterobacterales</taxon>
        <taxon>Thorselliaceae</taxon>
        <taxon>Thorsellia</taxon>
    </lineage>
</organism>
<dbReference type="RefSeq" id="WP_093322202.1">
    <property type="nucleotide sequence ID" value="NZ_FOHV01000038.1"/>
</dbReference>
<dbReference type="InterPro" id="IPR018769">
    <property type="entry name" value="VgrG2_DUF2345"/>
</dbReference>
<dbReference type="Gene3D" id="3.55.50.10">
    <property type="entry name" value="Baseplate protein-like domains"/>
    <property type="match status" value="1"/>
</dbReference>
<dbReference type="InterPro" id="IPR037026">
    <property type="entry name" value="Vgr_OB-fold_dom_sf"/>
</dbReference>
<proteinExistence type="predicted"/>
<evidence type="ECO:0000313" key="4">
    <source>
        <dbReference type="Proteomes" id="UP000242642"/>
    </source>
</evidence>
<dbReference type="Gene3D" id="2.40.50.230">
    <property type="entry name" value="Gp5 N-terminal domain"/>
    <property type="match status" value="1"/>
</dbReference>
<dbReference type="AlphaFoldDB" id="A0A1I0FBJ0"/>
<name>A0A1I0FBJ0_9GAMM</name>
<reference evidence="4" key="1">
    <citation type="submission" date="2016-10" db="EMBL/GenBank/DDBJ databases">
        <authorList>
            <person name="Varghese N."/>
            <person name="Submissions S."/>
        </authorList>
    </citation>
    <scope>NUCLEOTIDE SEQUENCE [LARGE SCALE GENOMIC DNA]</scope>
    <source>
        <strain evidence="4">DSM 18579</strain>
    </source>
</reference>
<dbReference type="Pfam" id="PF13296">
    <property type="entry name" value="T6SS_Vgr"/>
    <property type="match status" value="1"/>
</dbReference>
<dbReference type="Gene3D" id="4.10.180.10">
    <property type="match status" value="1"/>
</dbReference>
<gene>
    <name evidence="3" type="ORF">SAMN02583745_02709</name>
</gene>